<dbReference type="EC" id="3.7.1.2" evidence="3 10"/>
<keyword evidence="6 10" id="KW-0106">Calcium</keyword>
<gene>
    <name evidence="13" type="ORF">IE077_000936</name>
</gene>
<evidence type="ECO:0000256" key="8">
    <source>
        <dbReference type="ARBA" id="ARBA00022878"/>
    </source>
</evidence>
<dbReference type="InterPro" id="IPR011234">
    <property type="entry name" value="Fumarylacetoacetase-like_C"/>
</dbReference>
<dbReference type="EMBL" id="JADAQX010000079">
    <property type="protein sequence ID" value="KAF8822142.1"/>
    <property type="molecule type" value="Genomic_DNA"/>
</dbReference>
<protein>
    <recommendedName>
        <fullName evidence="3 10">Fumarylacetoacetase</fullName>
        <ecNumber evidence="3 10">3.7.1.2</ecNumber>
    </recommendedName>
    <alternativeName>
        <fullName evidence="10">Fumarylacetoacetate hydrolase</fullName>
    </alternativeName>
</protein>
<organism evidence="13 14">
    <name type="scientific">Cardiosporidium cionae</name>
    <dbReference type="NCBI Taxonomy" id="476202"/>
    <lineage>
        <taxon>Eukaryota</taxon>
        <taxon>Sar</taxon>
        <taxon>Alveolata</taxon>
        <taxon>Apicomplexa</taxon>
        <taxon>Aconoidasida</taxon>
        <taxon>Nephromycida</taxon>
        <taxon>Cardiosporidium</taxon>
    </lineage>
</organism>
<dbReference type="Pfam" id="PF09298">
    <property type="entry name" value="FAA_hydrolase_N"/>
    <property type="match status" value="1"/>
</dbReference>
<comment type="caution">
    <text evidence="13">The sequence shown here is derived from an EMBL/GenBank/DDBJ whole genome shotgun (WGS) entry which is preliminary data.</text>
</comment>
<comment type="pathway">
    <text evidence="1 10">Amino-acid degradation; L-phenylalanine degradation; acetoacetate and fumarate from L-phenylalanine: step 6/6.</text>
</comment>
<keyword evidence="9 10" id="KW-0585">Phenylalanine catabolism</keyword>
<evidence type="ECO:0000256" key="3">
    <source>
        <dbReference type="ARBA" id="ARBA00012094"/>
    </source>
</evidence>
<comment type="catalytic activity">
    <reaction evidence="10">
        <text>4-fumarylacetoacetate + H2O = acetoacetate + fumarate + H(+)</text>
        <dbReference type="Rhea" id="RHEA:10244"/>
        <dbReference type="ChEBI" id="CHEBI:13705"/>
        <dbReference type="ChEBI" id="CHEBI:15377"/>
        <dbReference type="ChEBI" id="CHEBI:15378"/>
        <dbReference type="ChEBI" id="CHEBI:18034"/>
        <dbReference type="ChEBI" id="CHEBI:29806"/>
        <dbReference type="EC" id="3.7.1.2"/>
    </reaction>
</comment>
<dbReference type="SUPFAM" id="SSF56529">
    <property type="entry name" value="FAH"/>
    <property type="match status" value="1"/>
</dbReference>
<dbReference type="Proteomes" id="UP000823046">
    <property type="component" value="Unassembled WGS sequence"/>
</dbReference>
<keyword evidence="8 10" id="KW-0828">Tyrosine catabolism</keyword>
<dbReference type="PANTHER" id="PTHR43069:SF2">
    <property type="entry name" value="FUMARYLACETOACETASE"/>
    <property type="match status" value="1"/>
</dbReference>
<reference evidence="13 14" key="1">
    <citation type="journal article" date="2020" name="bioRxiv">
        <title>Metabolic contributions of an alphaproteobacterial endosymbiont in the apicomplexan Cardiosporidium cionae.</title>
        <authorList>
            <person name="Hunter E.S."/>
            <person name="Paight C.J."/>
            <person name="Lane C.E."/>
        </authorList>
    </citation>
    <scope>NUCLEOTIDE SEQUENCE [LARGE SCALE GENOMIC DNA]</scope>
    <source>
        <strain evidence="13">ESH_2018</strain>
    </source>
</reference>
<dbReference type="Pfam" id="PF01557">
    <property type="entry name" value="FAA_hydrolase"/>
    <property type="match status" value="1"/>
</dbReference>
<keyword evidence="7 10" id="KW-0460">Magnesium</keyword>
<evidence type="ECO:0000259" key="12">
    <source>
        <dbReference type="Pfam" id="PF09298"/>
    </source>
</evidence>
<evidence type="ECO:0000256" key="2">
    <source>
        <dbReference type="ARBA" id="ARBA00010211"/>
    </source>
</evidence>
<keyword evidence="5 10" id="KW-0378">Hydrolase</keyword>
<evidence type="ECO:0000313" key="13">
    <source>
        <dbReference type="EMBL" id="KAF8822142.1"/>
    </source>
</evidence>
<evidence type="ECO:0000256" key="9">
    <source>
        <dbReference type="ARBA" id="ARBA00023232"/>
    </source>
</evidence>
<name>A0ABQ7JDP9_9APIC</name>
<dbReference type="NCBIfam" id="TIGR01266">
    <property type="entry name" value="fum_ac_acetase"/>
    <property type="match status" value="1"/>
</dbReference>
<sequence>MASSNSFLHKVASGGRKAFQKAQLPRFLFPSAFETDFTIHNLPYGIFSTESATPRIGVAIGDQILDCSVLASHHLVPSSLGDATLNRFMAEGKMVWNETRASVQTLLSDDQAGSLKNMPSVLNAVLVPQAKAKMHLPASIGDYTDFYASKEHATNLGAMFRGRENALLPNWKHIPVGYHGRSSSICPSGIGIHRPWGQQQLKPDTDPIFQPSQRVDYELEMAFFVGPGNTLGKPIPMEEVENHVFGLVLMNDWSARDIQKWEYQPLGPFLAKNFGTILSPWVVPLAALEPFRCSNPKQDPPPLPYLRHPKDVLPSFDIQLEVSLRTEKSPTESLLSRMNFNKMYWTLFQQLVHHTSSGCNVQPGDLLASGTISGEDKESMGCLQEKSWGGSQPVELNTGETRTFLCDNDTVVIRGFCENESIRVGFGTLESTILPAVPKFFSE</sequence>
<keyword evidence="4 10" id="KW-0479">Metal-binding</keyword>
<accession>A0ABQ7JDP9</accession>
<evidence type="ECO:0000256" key="7">
    <source>
        <dbReference type="ARBA" id="ARBA00022842"/>
    </source>
</evidence>
<evidence type="ECO:0000256" key="6">
    <source>
        <dbReference type="ARBA" id="ARBA00022837"/>
    </source>
</evidence>
<evidence type="ECO:0000256" key="5">
    <source>
        <dbReference type="ARBA" id="ARBA00022801"/>
    </source>
</evidence>
<evidence type="ECO:0000256" key="4">
    <source>
        <dbReference type="ARBA" id="ARBA00022723"/>
    </source>
</evidence>
<dbReference type="Gene3D" id="2.30.30.230">
    <property type="entry name" value="Fumarylacetoacetase, N-terminal domain"/>
    <property type="match status" value="1"/>
</dbReference>
<evidence type="ECO:0000256" key="10">
    <source>
        <dbReference type="RuleBase" id="RU366008"/>
    </source>
</evidence>
<dbReference type="PANTHER" id="PTHR43069">
    <property type="entry name" value="FUMARYLACETOACETASE"/>
    <property type="match status" value="1"/>
</dbReference>
<keyword evidence="14" id="KW-1185">Reference proteome</keyword>
<dbReference type="InterPro" id="IPR036462">
    <property type="entry name" value="Fumarylacetoacetase_N_sf"/>
</dbReference>
<dbReference type="InterPro" id="IPR036663">
    <property type="entry name" value="Fumarylacetoacetase_C_sf"/>
</dbReference>
<evidence type="ECO:0000256" key="1">
    <source>
        <dbReference type="ARBA" id="ARBA00004782"/>
    </source>
</evidence>
<proteinExistence type="inferred from homology"/>
<evidence type="ECO:0000313" key="14">
    <source>
        <dbReference type="Proteomes" id="UP000823046"/>
    </source>
</evidence>
<dbReference type="Gene3D" id="3.90.850.10">
    <property type="entry name" value="Fumarylacetoacetase-like, C-terminal domain"/>
    <property type="match status" value="1"/>
</dbReference>
<feature type="domain" description="Fumarylacetoacetase N-terminal" evidence="12">
    <location>
        <begin position="40"/>
        <end position="137"/>
    </location>
</feature>
<comment type="similarity">
    <text evidence="2 10">Belongs to the FAH family.</text>
</comment>
<dbReference type="InterPro" id="IPR005959">
    <property type="entry name" value="Fumarylacetoacetase"/>
</dbReference>
<comment type="cofactor">
    <cofactor evidence="10">
        <name>Mg(2+)</name>
        <dbReference type="ChEBI" id="CHEBI:18420"/>
    </cofactor>
    <cofactor evidence="10">
        <name>Ca(2+)</name>
        <dbReference type="ChEBI" id="CHEBI:29108"/>
    </cofactor>
</comment>
<evidence type="ECO:0000259" key="11">
    <source>
        <dbReference type="Pfam" id="PF01557"/>
    </source>
</evidence>
<dbReference type="SUPFAM" id="SSF63433">
    <property type="entry name" value="Fumarylacetoacetate hydrolase, FAH, N-terminal domain"/>
    <property type="match status" value="1"/>
</dbReference>
<dbReference type="InterPro" id="IPR015377">
    <property type="entry name" value="Fumarylacetoacetase_N"/>
</dbReference>
<feature type="domain" description="Fumarylacetoacetase-like C-terminal" evidence="11">
    <location>
        <begin position="143"/>
        <end position="433"/>
    </location>
</feature>